<dbReference type="EMBL" id="CP064781">
    <property type="protein sequence ID" value="QRJ62371.1"/>
    <property type="molecule type" value="Genomic_DNA"/>
</dbReference>
<proteinExistence type="predicted"/>
<evidence type="ECO:0000313" key="2">
    <source>
        <dbReference type="Proteomes" id="UP000663444"/>
    </source>
</evidence>
<organism evidence="1 2">
    <name type="scientific">Azospira restricta</name>
    <dbReference type="NCBI Taxonomy" id="404405"/>
    <lineage>
        <taxon>Bacteria</taxon>
        <taxon>Pseudomonadati</taxon>
        <taxon>Pseudomonadota</taxon>
        <taxon>Betaproteobacteria</taxon>
        <taxon>Rhodocyclales</taxon>
        <taxon>Rhodocyclaceae</taxon>
        <taxon>Azospira</taxon>
    </lineage>
</organism>
<evidence type="ECO:0000313" key="1">
    <source>
        <dbReference type="EMBL" id="QRJ62371.1"/>
    </source>
</evidence>
<accession>A0A974PW09</accession>
<dbReference type="Proteomes" id="UP000663444">
    <property type="component" value="Chromosome"/>
</dbReference>
<dbReference type="KEGG" id="ares:IWH25_11265"/>
<reference evidence="1" key="1">
    <citation type="submission" date="2020-11" db="EMBL/GenBank/DDBJ databases">
        <title>Azospira restricta DSM 18626 genome sequence.</title>
        <authorList>
            <person name="Moe W.M."/>
        </authorList>
    </citation>
    <scope>NUCLEOTIDE SEQUENCE</scope>
    <source>
        <strain evidence="1">DSM 18626</strain>
    </source>
</reference>
<name>A0A974PW09_9RHOO</name>
<dbReference type="AlphaFoldDB" id="A0A974PW09"/>
<protein>
    <submittedName>
        <fullName evidence="1">Uncharacterized protein</fullName>
    </submittedName>
</protein>
<gene>
    <name evidence="1" type="ORF">IWH25_11265</name>
</gene>
<sequence>MDLRPIGTDEDYKATLREVSAFFDNEPMPGTLEGERFELLLALVEAYEAKHFPVEPPPSFRA</sequence>
<dbReference type="RefSeq" id="WP_203385904.1">
    <property type="nucleotide sequence ID" value="NZ_CP064781.1"/>
</dbReference>
<keyword evidence="2" id="KW-1185">Reference proteome</keyword>